<evidence type="ECO:0000256" key="6">
    <source>
        <dbReference type="ARBA" id="ARBA00022692"/>
    </source>
</evidence>
<gene>
    <name evidence="14" type="primary">ctaB</name>
    <name evidence="16" type="ORF">SR1949_18390</name>
</gene>
<reference evidence="17" key="1">
    <citation type="submission" date="2019-02" db="EMBL/GenBank/DDBJ databases">
        <title>Draft genome sequence of Sphaerospermopsis reniformis NIES-1949.</title>
        <authorList>
            <person name="Yamaguchi H."/>
            <person name="Suzuki S."/>
            <person name="Kawachi M."/>
        </authorList>
    </citation>
    <scope>NUCLEOTIDE SEQUENCE [LARGE SCALE GENOMIC DNA]</scope>
    <source>
        <strain evidence="17">NIES-1949</strain>
    </source>
</reference>
<evidence type="ECO:0000256" key="9">
    <source>
        <dbReference type="ARBA" id="ARBA00023136"/>
    </source>
</evidence>
<dbReference type="InterPro" id="IPR044878">
    <property type="entry name" value="UbiA_sf"/>
</dbReference>
<dbReference type="Pfam" id="PF01040">
    <property type="entry name" value="UbiA"/>
    <property type="match status" value="1"/>
</dbReference>
<comment type="caution">
    <text evidence="16">The sequence shown here is derived from an EMBL/GenBank/DDBJ whole genome shotgun (WGS) entry which is preliminary data.</text>
</comment>
<accession>A0A479ZZ37</accession>
<keyword evidence="7 14" id="KW-1133">Transmembrane helix</keyword>
<dbReference type="NCBIfam" id="TIGR01473">
    <property type="entry name" value="cyoE_ctaB"/>
    <property type="match status" value="1"/>
</dbReference>
<feature type="compositionally biased region" description="Polar residues" evidence="15">
    <location>
        <begin position="1"/>
        <end position="20"/>
    </location>
</feature>
<evidence type="ECO:0000256" key="15">
    <source>
        <dbReference type="SAM" id="MobiDB-lite"/>
    </source>
</evidence>
<organism evidence="16 17">
    <name type="scientific">Sphaerospermopsis reniformis</name>
    <dbReference type="NCBI Taxonomy" id="531300"/>
    <lineage>
        <taxon>Bacteria</taxon>
        <taxon>Bacillati</taxon>
        <taxon>Cyanobacteriota</taxon>
        <taxon>Cyanophyceae</taxon>
        <taxon>Nostocales</taxon>
        <taxon>Aphanizomenonaceae</taxon>
        <taxon>Sphaerospermopsis</taxon>
    </lineage>
</organism>
<keyword evidence="4 14" id="KW-1003">Cell membrane</keyword>
<feature type="region of interest" description="Disordered" evidence="15">
    <location>
        <begin position="1"/>
        <end position="32"/>
    </location>
</feature>
<feature type="transmembrane region" description="Helical" evidence="14">
    <location>
        <begin position="325"/>
        <end position="342"/>
    </location>
</feature>
<dbReference type="FunFam" id="1.10.357.140:FF:000001">
    <property type="entry name" value="Protoheme IX farnesyltransferase"/>
    <property type="match status" value="1"/>
</dbReference>
<protein>
    <recommendedName>
        <fullName evidence="11 14">Protoheme IX farnesyltransferase</fullName>
        <ecNumber evidence="3 14">2.5.1.141</ecNumber>
    </recommendedName>
    <alternativeName>
        <fullName evidence="12 14">Heme B farnesyltransferase</fullName>
    </alternativeName>
    <alternativeName>
        <fullName evidence="10 14">Heme O synthase</fullName>
    </alternativeName>
</protein>
<sequence>MGDWYSQSPITSPQSPVPNHQSPVTSPQSPVPTVINKFKQRERANMIETNVSRRHHDSFFQVIQSYYQLTKPRIIPLLLITTAGSMWIAAKGQVNPWLLLVTLLGGTLAAASAQTINCIYDRDIDYDMERTRHRPMPSGRVQPRDALIFAIALAVGSFTLLAVFANLLAALLAFSGIVFYVLVYTHWLKRHSTQNIVIGGAAGAIPALVGWAAVTDTLSWAAWLIFAIVFLWTPPHFWALALMIRDDYAKVGIPMLPVVAGDKATVRQIWFYTVITVTSTVLLFYPLHASGIVYVVIALTLGGVFVHKSWRLLQNPEDKTVARELFLYSISYMMLLCLGMVVDSLPITHHLVSTILIQLHLLG</sequence>
<dbReference type="EC" id="2.5.1.141" evidence="3 14"/>
<feature type="compositionally biased region" description="Low complexity" evidence="15">
    <location>
        <begin position="21"/>
        <end position="32"/>
    </location>
</feature>
<evidence type="ECO:0000256" key="2">
    <source>
        <dbReference type="ARBA" id="ARBA00004919"/>
    </source>
</evidence>
<feature type="transmembrane region" description="Helical" evidence="14">
    <location>
        <begin position="196"/>
        <end position="214"/>
    </location>
</feature>
<feature type="transmembrane region" description="Helical" evidence="14">
    <location>
        <begin position="96"/>
        <end position="120"/>
    </location>
</feature>
<feature type="transmembrane region" description="Helical" evidence="14">
    <location>
        <begin position="265"/>
        <end position="285"/>
    </location>
</feature>
<evidence type="ECO:0000256" key="12">
    <source>
        <dbReference type="ARBA" id="ARBA00042475"/>
    </source>
</evidence>
<dbReference type="GO" id="GO:0005886">
    <property type="term" value="C:plasma membrane"/>
    <property type="evidence" value="ECO:0007669"/>
    <property type="project" value="UniProtKB-SubCell"/>
</dbReference>
<dbReference type="PROSITE" id="PS00943">
    <property type="entry name" value="UBIA"/>
    <property type="match status" value="1"/>
</dbReference>
<keyword evidence="6 14" id="KW-0812">Transmembrane</keyword>
<feature type="transmembrane region" description="Helical" evidence="14">
    <location>
        <begin position="291"/>
        <end position="313"/>
    </location>
</feature>
<comment type="miscellaneous">
    <text evidence="14">Carbon 2 of the heme B porphyrin ring is defined according to the Fischer nomenclature.</text>
</comment>
<comment type="subcellular location">
    <subcellularLocation>
        <location evidence="1 14">Cell membrane</location>
        <topology evidence="1 14">Multi-pass membrane protein</topology>
    </subcellularLocation>
</comment>
<dbReference type="NCBIfam" id="NF003349">
    <property type="entry name" value="PRK04375.1-2"/>
    <property type="match status" value="1"/>
</dbReference>
<evidence type="ECO:0000256" key="3">
    <source>
        <dbReference type="ARBA" id="ARBA00012292"/>
    </source>
</evidence>
<dbReference type="HAMAP" id="MF_00154">
    <property type="entry name" value="CyoE_CtaB"/>
    <property type="match status" value="1"/>
</dbReference>
<evidence type="ECO:0000256" key="8">
    <source>
        <dbReference type="ARBA" id="ARBA00023133"/>
    </source>
</evidence>
<evidence type="ECO:0000256" key="4">
    <source>
        <dbReference type="ARBA" id="ARBA00022475"/>
    </source>
</evidence>
<evidence type="ECO:0000313" key="16">
    <source>
        <dbReference type="EMBL" id="GCL36733.1"/>
    </source>
</evidence>
<dbReference type="PANTHER" id="PTHR43448:SF7">
    <property type="entry name" value="4-HYDROXYBENZOATE SOLANESYLTRANSFERASE"/>
    <property type="match status" value="1"/>
</dbReference>
<keyword evidence="5 14" id="KW-0808">Transferase</keyword>
<name>A0A479ZZ37_9CYAN</name>
<keyword evidence="8 14" id="KW-0350">Heme biosynthesis</keyword>
<keyword evidence="9 14" id="KW-0472">Membrane</keyword>
<evidence type="ECO:0000256" key="11">
    <source>
        <dbReference type="ARBA" id="ARBA00040810"/>
    </source>
</evidence>
<dbReference type="Proteomes" id="UP000300142">
    <property type="component" value="Unassembled WGS sequence"/>
</dbReference>
<evidence type="ECO:0000256" key="5">
    <source>
        <dbReference type="ARBA" id="ARBA00022679"/>
    </source>
</evidence>
<evidence type="ECO:0000256" key="14">
    <source>
        <dbReference type="HAMAP-Rule" id="MF_00154"/>
    </source>
</evidence>
<comment type="similarity">
    <text evidence="14">Belongs to the UbiA prenyltransferase family. Protoheme IX farnesyltransferase subfamily.</text>
</comment>
<dbReference type="InterPro" id="IPR000537">
    <property type="entry name" value="UbiA_prenyltransferase"/>
</dbReference>
<keyword evidence="17" id="KW-1185">Reference proteome</keyword>
<evidence type="ECO:0000256" key="13">
    <source>
        <dbReference type="ARBA" id="ARBA00047690"/>
    </source>
</evidence>
<evidence type="ECO:0000256" key="7">
    <source>
        <dbReference type="ARBA" id="ARBA00022989"/>
    </source>
</evidence>
<evidence type="ECO:0000313" key="17">
    <source>
        <dbReference type="Proteomes" id="UP000300142"/>
    </source>
</evidence>
<dbReference type="Gene3D" id="1.10.357.140">
    <property type="entry name" value="UbiA prenyltransferase"/>
    <property type="match status" value="1"/>
</dbReference>
<dbReference type="EMBL" id="BJCE01000048">
    <property type="protein sequence ID" value="GCL36733.1"/>
    <property type="molecule type" value="Genomic_DNA"/>
</dbReference>
<dbReference type="UniPathway" id="UPA00834">
    <property type="reaction ID" value="UER00712"/>
</dbReference>
<evidence type="ECO:0000256" key="1">
    <source>
        <dbReference type="ARBA" id="ARBA00004651"/>
    </source>
</evidence>
<proteinExistence type="inferred from homology"/>
<comment type="function">
    <text evidence="14">Converts heme B (protoheme IX) to heme O by substitution of the vinyl group on carbon 2 of heme B porphyrin ring with a hydroxyethyl farnesyl side group.</text>
</comment>
<dbReference type="AlphaFoldDB" id="A0A479ZZ37"/>
<comment type="pathway">
    <text evidence="2 14">Porphyrin-containing compound metabolism; heme O biosynthesis; heme O from protoheme: step 1/1.</text>
</comment>
<comment type="catalytic activity">
    <reaction evidence="13 14">
        <text>heme b + (2E,6E)-farnesyl diphosphate + H2O = Fe(II)-heme o + diphosphate</text>
        <dbReference type="Rhea" id="RHEA:28070"/>
        <dbReference type="ChEBI" id="CHEBI:15377"/>
        <dbReference type="ChEBI" id="CHEBI:33019"/>
        <dbReference type="ChEBI" id="CHEBI:60344"/>
        <dbReference type="ChEBI" id="CHEBI:60530"/>
        <dbReference type="ChEBI" id="CHEBI:175763"/>
        <dbReference type="EC" id="2.5.1.141"/>
    </reaction>
</comment>
<feature type="transmembrane region" description="Helical" evidence="14">
    <location>
        <begin position="167"/>
        <end position="184"/>
    </location>
</feature>
<dbReference type="GO" id="GO:0008495">
    <property type="term" value="F:protoheme IX farnesyltransferase activity"/>
    <property type="evidence" value="ECO:0007669"/>
    <property type="project" value="UniProtKB-UniRule"/>
</dbReference>
<dbReference type="GO" id="GO:0048034">
    <property type="term" value="P:heme O biosynthetic process"/>
    <property type="evidence" value="ECO:0007669"/>
    <property type="project" value="UniProtKB-UniRule"/>
</dbReference>
<dbReference type="InterPro" id="IPR006369">
    <property type="entry name" value="Protohaem_IX_farnesylTrfase"/>
</dbReference>
<dbReference type="CDD" id="cd13957">
    <property type="entry name" value="PT_UbiA_Cox10"/>
    <property type="match status" value="1"/>
</dbReference>
<dbReference type="PANTHER" id="PTHR43448">
    <property type="entry name" value="PROTOHEME IX FARNESYLTRANSFERASE, MITOCHONDRIAL"/>
    <property type="match status" value="1"/>
</dbReference>
<feature type="transmembrane region" description="Helical" evidence="14">
    <location>
        <begin position="220"/>
        <end position="244"/>
    </location>
</feature>
<evidence type="ECO:0000256" key="10">
    <source>
        <dbReference type="ARBA" id="ARBA00030253"/>
    </source>
</evidence>
<dbReference type="InterPro" id="IPR030470">
    <property type="entry name" value="UbiA_prenylTrfase_CS"/>
</dbReference>